<dbReference type="SUPFAM" id="SSF46689">
    <property type="entry name" value="Homeodomain-like"/>
    <property type="match status" value="1"/>
</dbReference>
<feature type="region of interest" description="Disordered" evidence="4">
    <location>
        <begin position="180"/>
        <end position="202"/>
    </location>
</feature>
<dbReference type="RefSeq" id="XP_015903040.3">
    <property type="nucleotide sequence ID" value="XM_016047554.4"/>
</dbReference>
<dbReference type="Proteomes" id="UP001652623">
    <property type="component" value="Chromosome 1"/>
</dbReference>
<dbReference type="PROSITE" id="PS51294">
    <property type="entry name" value="HTH_MYB"/>
    <property type="match status" value="2"/>
</dbReference>
<gene>
    <name evidence="8" type="primary">LOC107435925</name>
</gene>
<accession>A0A6P4BIU9</accession>
<sequence>MGRKPCCSKEAGLNRGAWSSMEDQILTEYIKLHGEGKWRGLPQRAGLRRCGKSCRLRWLNYLRPTIKRGNITPEEEDLIIRLHSLLGNRWALIAGRLPGRTDNEIKNYWHTKIAKTTKAQQIPNVTTNQPISEAAQLHSTEAIKPRVVRTKATRCTKAVIIPFLAQDGLVHNNEPAAAVAAGPTTSRSSMVDHDDEYGKTSAGTESLLSPLMMISEKENEMSCSFIRDFDFELEEHLLSDFFNEDLVGFPSDFENRVEINDASRKSEEKLLLTSEDELLDCSDLQTMAALIDSDLDWLQVLSKTL</sequence>
<comment type="subcellular location">
    <subcellularLocation>
        <location evidence="1">Nucleus</location>
    </subcellularLocation>
</comment>
<dbReference type="PANTHER" id="PTHR47999">
    <property type="entry name" value="TRANSCRIPTION FACTOR MYB8-RELATED-RELATED"/>
    <property type="match status" value="1"/>
</dbReference>
<dbReference type="Pfam" id="PF00249">
    <property type="entry name" value="Myb_DNA-binding"/>
    <property type="match status" value="2"/>
</dbReference>
<dbReference type="PANTHER" id="PTHR47999:SF96">
    <property type="entry name" value="TRANSCRIPTION REPRESSOR MYB6-LIKE"/>
    <property type="match status" value="1"/>
</dbReference>
<feature type="domain" description="HTH myb-type" evidence="6">
    <location>
        <begin position="10"/>
        <end position="62"/>
    </location>
</feature>
<name>A0A6P4BIU9_ZIZJJ</name>
<feature type="domain" description="Myb-like" evidence="5">
    <location>
        <begin position="10"/>
        <end position="62"/>
    </location>
</feature>
<reference evidence="7" key="1">
    <citation type="submission" date="2025-05" db="UniProtKB">
        <authorList>
            <consortium name="RefSeq"/>
        </authorList>
    </citation>
    <scope>NUCLEOTIDE SEQUENCE [LARGE SCALE GENOMIC DNA]</scope>
</reference>
<keyword evidence="7" id="KW-1185">Reference proteome</keyword>
<dbReference type="InParanoid" id="A0A6P4BIU9"/>
<dbReference type="CDD" id="cd00167">
    <property type="entry name" value="SANT"/>
    <property type="match status" value="2"/>
</dbReference>
<dbReference type="KEGG" id="zju:107435925"/>
<dbReference type="AlphaFoldDB" id="A0A6P4BIU9"/>
<proteinExistence type="predicted"/>
<keyword evidence="3" id="KW-0539">Nucleus</keyword>
<reference evidence="8" key="2">
    <citation type="submission" date="2025-08" db="UniProtKB">
        <authorList>
            <consortium name="RefSeq"/>
        </authorList>
    </citation>
    <scope>IDENTIFICATION</scope>
    <source>
        <tissue evidence="8">Seedling</tissue>
    </source>
</reference>
<keyword evidence="2" id="KW-0238">DNA-binding</keyword>
<evidence type="ECO:0000313" key="8">
    <source>
        <dbReference type="RefSeq" id="XP_015903040.3"/>
    </source>
</evidence>
<dbReference type="InterPro" id="IPR017930">
    <property type="entry name" value="Myb_dom"/>
</dbReference>
<feature type="domain" description="Myb-like" evidence="5">
    <location>
        <begin position="63"/>
        <end position="113"/>
    </location>
</feature>
<protein>
    <submittedName>
        <fullName evidence="8">Transcription factor MYB1</fullName>
    </submittedName>
</protein>
<evidence type="ECO:0000259" key="5">
    <source>
        <dbReference type="PROSITE" id="PS50090"/>
    </source>
</evidence>
<dbReference type="Gene3D" id="1.10.10.60">
    <property type="entry name" value="Homeodomain-like"/>
    <property type="match status" value="2"/>
</dbReference>
<dbReference type="FunCoup" id="A0A6P4BIU9">
    <property type="interactions" value="1"/>
</dbReference>
<dbReference type="GO" id="GO:0003677">
    <property type="term" value="F:DNA binding"/>
    <property type="evidence" value="ECO:0007669"/>
    <property type="project" value="UniProtKB-KW"/>
</dbReference>
<dbReference type="PROSITE" id="PS50090">
    <property type="entry name" value="MYB_LIKE"/>
    <property type="match status" value="2"/>
</dbReference>
<evidence type="ECO:0000313" key="7">
    <source>
        <dbReference type="Proteomes" id="UP001652623"/>
    </source>
</evidence>
<evidence type="ECO:0000259" key="6">
    <source>
        <dbReference type="PROSITE" id="PS51294"/>
    </source>
</evidence>
<dbReference type="SMART" id="SM00717">
    <property type="entry name" value="SANT"/>
    <property type="match status" value="2"/>
</dbReference>
<dbReference type="GeneID" id="107435925"/>
<dbReference type="GO" id="GO:0005634">
    <property type="term" value="C:nucleus"/>
    <property type="evidence" value="ECO:0007669"/>
    <property type="project" value="UniProtKB-SubCell"/>
</dbReference>
<feature type="domain" description="HTH myb-type" evidence="6">
    <location>
        <begin position="63"/>
        <end position="117"/>
    </location>
</feature>
<evidence type="ECO:0000256" key="4">
    <source>
        <dbReference type="SAM" id="MobiDB-lite"/>
    </source>
</evidence>
<evidence type="ECO:0000256" key="1">
    <source>
        <dbReference type="ARBA" id="ARBA00004123"/>
    </source>
</evidence>
<dbReference type="InterPro" id="IPR009057">
    <property type="entry name" value="Homeodomain-like_sf"/>
</dbReference>
<evidence type="ECO:0000256" key="2">
    <source>
        <dbReference type="ARBA" id="ARBA00023125"/>
    </source>
</evidence>
<organism evidence="7 8">
    <name type="scientific">Ziziphus jujuba</name>
    <name type="common">Chinese jujube</name>
    <name type="synonym">Ziziphus sativa</name>
    <dbReference type="NCBI Taxonomy" id="326968"/>
    <lineage>
        <taxon>Eukaryota</taxon>
        <taxon>Viridiplantae</taxon>
        <taxon>Streptophyta</taxon>
        <taxon>Embryophyta</taxon>
        <taxon>Tracheophyta</taxon>
        <taxon>Spermatophyta</taxon>
        <taxon>Magnoliopsida</taxon>
        <taxon>eudicotyledons</taxon>
        <taxon>Gunneridae</taxon>
        <taxon>Pentapetalae</taxon>
        <taxon>rosids</taxon>
        <taxon>fabids</taxon>
        <taxon>Rosales</taxon>
        <taxon>Rhamnaceae</taxon>
        <taxon>Paliureae</taxon>
        <taxon>Ziziphus</taxon>
    </lineage>
</organism>
<dbReference type="InterPro" id="IPR015495">
    <property type="entry name" value="Myb_TF_plants"/>
</dbReference>
<dbReference type="InterPro" id="IPR001005">
    <property type="entry name" value="SANT/Myb"/>
</dbReference>
<evidence type="ECO:0000256" key="3">
    <source>
        <dbReference type="ARBA" id="ARBA00023242"/>
    </source>
</evidence>